<proteinExistence type="predicted"/>
<dbReference type="Proteomes" id="UP001187682">
    <property type="component" value="Unassembled WGS sequence"/>
</dbReference>
<evidence type="ECO:0000313" key="1">
    <source>
        <dbReference type="EMBL" id="SPO02310.1"/>
    </source>
</evidence>
<sequence>MEDATPAPLPSALLQDLAPNATLQPPLSRRGHGPGLVVFDPGYVFIPEPSAEGGSGTLDPMPQYKWAEEGYAVARISFGGELTDVMGEDWGTAEIGAAIQALRGLEECDTKDKFGILVYGSPAEYPLSFNDAFSSALIANGAVITAVVVYSDKWDLPTPLPLLTHVAGPAPRAPRESEAAAPNAKTYEYPNASSADFVIPGAAGFSYAAASVAHSRSLGFVKERLGGPYFDLEAIWEEHTYYEFGDRSLESTMGTMVLEPYVNDIPTMTGGIGRERLTNFYRHHFIWSNPDDSALELVSRTIGVDRIVDEFIFTFTHSKEVDWMIPGIPPTGITLRVPFVSVVNVRGDRLYHEHISWDQATVLRQLGLMPEWLPFPHPVAGREGQTLQYRVPVAGADTARKLQDLASVESNQMLEPGWGGVREVRRV</sequence>
<organism evidence="1 2">
    <name type="scientific">Cephalotrichum gorgonifer</name>
    <dbReference type="NCBI Taxonomy" id="2041049"/>
    <lineage>
        <taxon>Eukaryota</taxon>
        <taxon>Fungi</taxon>
        <taxon>Dikarya</taxon>
        <taxon>Ascomycota</taxon>
        <taxon>Pezizomycotina</taxon>
        <taxon>Sordariomycetes</taxon>
        <taxon>Hypocreomycetidae</taxon>
        <taxon>Microascales</taxon>
        <taxon>Microascaceae</taxon>
        <taxon>Cephalotrichum</taxon>
    </lineage>
</organism>
<dbReference type="InterPro" id="IPR009959">
    <property type="entry name" value="Cyclase_SnoaL-like"/>
</dbReference>
<dbReference type="PANTHER" id="PTHR38436:SF3">
    <property type="entry name" value="CARBOXYMETHYLENEBUTENOLIDASE-RELATED"/>
    <property type="match status" value="1"/>
</dbReference>
<protein>
    <submittedName>
        <fullName evidence="1">Related to dienelactone hydrolase and related enzymes</fullName>
    </submittedName>
</protein>
<name>A0AAE8SV31_9PEZI</name>
<keyword evidence="1" id="KW-0378">Hydrolase</keyword>
<keyword evidence="2" id="KW-1185">Reference proteome</keyword>
<gene>
    <name evidence="1" type="ORF">DNG_04983</name>
</gene>
<reference evidence="1" key="1">
    <citation type="submission" date="2018-03" db="EMBL/GenBank/DDBJ databases">
        <authorList>
            <person name="Guldener U."/>
        </authorList>
    </citation>
    <scope>NUCLEOTIDE SEQUENCE</scope>
</reference>
<dbReference type="Gene3D" id="3.10.450.50">
    <property type="match status" value="1"/>
</dbReference>
<dbReference type="SUPFAM" id="SSF54427">
    <property type="entry name" value="NTF2-like"/>
    <property type="match status" value="1"/>
</dbReference>
<comment type="caution">
    <text evidence="1">The sequence shown here is derived from an EMBL/GenBank/DDBJ whole genome shotgun (WGS) entry which is preliminary data.</text>
</comment>
<dbReference type="GO" id="GO:0016787">
    <property type="term" value="F:hydrolase activity"/>
    <property type="evidence" value="ECO:0007669"/>
    <property type="project" value="UniProtKB-KW"/>
</dbReference>
<dbReference type="AlphaFoldDB" id="A0AAE8SV31"/>
<evidence type="ECO:0000313" key="2">
    <source>
        <dbReference type="Proteomes" id="UP001187682"/>
    </source>
</evidence>
<accession>A0AAE8SV31</accession>
<dbReference type="PANTHER" id="PTHR38436">
    <property type="entry name" value="POLYKETIDE CYCLASE SNOAL-LIKE DOMAIN"/>
    <property type="match status" value="1"/>
</dbReference>
<dbReference type="EMBL" id="ONZQ02000006">
    <property type="protein sequence ID" value="SPO02310.1"/>
    <property type="molecule type" value="Genomic_DNA"/>
</dbReference>
<dbReference type="InterPro" id="IPR032710">
    <property type="entry name" value="NTF2-like_dom_sf"/>
</dbReference>
<dbReference type="GO" id="GO:0030638">
    <property type="term" value="P:polyketide metabolic process"/>
    <property type="evidence" value="ECO:0007669"/>
    <property type="project" value="InterPro"/>
</dbReference>